<dbReference type="Gene3D" id="3.50.50.60">
    <property type="entry name" value="FAD/NAD(P)-binding domain"/>
    <property type="match status" value="1"/>
</dbReference>
<dbReference type="EMBL" id="KZ559499">
    <property type="protein sequence ID" value="PLN86308.1"/>
    <property type="molecule type" value="Genomic_DNA"/>
</dbReference>
<evidence type="ECO:0000313" key="2">
    <source>
        <dbReference type="Proteomes" id="UP000235023"/>
    </source>
</evidence>
<reference evidence="2" key="1">
    <citation type="submission" date="2017-12" db="EMBL/GenBank/DDBJ databases">
        <authorList>
            <consortium name="DOE Joint Genome Institute"/>
            <person name="Mondo S.J."/>
            <person name="Kjaerbolling I."/>
            <person name="Vesth T.C."/>
            <person name="Frisvad J.C."/>
            <person name="Nybo J.L."/>
            <person name="Theobald S."/>
            <person name="Kuo A."/>
            <person name="Bowyer P."/>
            <person name="Matsuda Y."/>
            <person name="Lyhne E.K."/>
            <person name="Kogle M.E."/>
            <person name="Clum A."/>
            <person name="Lipzen A."/>
            <person name="Salamov A."/>
            <person name="Ngan C.Y."/>
            <person name="Daum C."/>
            <person name="Chiniquy J."/>
            <person name="Barry K."/>
            <person name="LaButti K."/>
            <person name="Haridas S."/>
            <person name="Simmons B.A."/>
            <person name="Magnuson J.K."/>
            <person name="Mortensen U.H."/>
            <person name="Larsen T.O."/>
            <person name="Grigoriev I.V."/>
            <person name="Baker S.E."/>
            <person name="Andersen M.R."/>
            <person name="Nordberg H.P."/>
            <person name="Cantor M.N."/>
            <person name="Hua S.X."/>
        </authorList>
    </citation>
    <scope>NUCLEOTIDE SEQUENCE [LARGE SCALE GENOMIC DNA]</scope>
    <source>
        <strain evidence="2">IBT 19404</strain>
    </source>
</reference>
<accession>A0A2J5I8T3</accession>
<name>A0A2J5I8T3_9EURO</name>
<dbReference type="AlphaFoldDB" id="A0A2J5I8T3"/>
<organism evidence="1 2">
    <name type="scientific">Aspergillus taichungensis</name>
    <dbReference type="NCBI Taxonomy" id="482145"/>
    <lineage>
        <taxon>Eukaryota</taxon>
        <taxon>Fungi</taxon>
        <taxon>Dikarya</taxon>
        <taxon>Ascomycota</taxon>
        <taxon>Pezizomycotina</taxon>
        <taxon>Eurotiomycetes</taxon>
        <taxon>Eurotiomycetidae</taxon>
        <taxon>Eurotiales</taxon>
        <taxon>Aspergillaceae</taxon>
        <taxon>Aspergillus</taxon>
        <taxon>Aspergillus subgen. Circumdati</taxon>
    </lineage>
</organism>
<keyword evidence="2" id="KW-1185">Reference proteome</keyword>
<dbReference type="InterPro" id="IPR036188">
    <property type="entry name" value="FAD/NAD-bd_sf"/>
</dbReference>
<evidence type="ECO:0000313" key="1">
    <source>
        <dbReference type="EMBL" id="PLN86308.1"/>
    </source>
</evidence>
<sequence length="72" mass="7959">MTKQRITGVQTWGGLDTAFKAHPTKFEHAKFRSSNNYVNKRVVVDGPNVSSADLVADLHVIVKGPLPQEQDL</sequence>
<gene>
    <name evidence="1" type="ORF">BDW42DRAFT_190222</name>
</gene>
<proteinExistence type="predicted"/>
<protein>
    <submittedName>
        <fullName evidence="1">Uncharacterized protein</fullName>
    </submittedName>
</protein>
<dbReference type="Proteomes" id="UP000235023">
    <property type="component" value="Unassembled WGS sequence"/>
</dbReference>